<comment type="similarity">
    <text evidence="2 6">Belongs to the acyl-CoA dehydrogenase family.</text>
</comment>
<evidence type="ECO:0000256" key="2">
    <source>
        <dbReference type="ARBA" id="ARBA00009347"/>
    </source>
</evidence>
<dbReference type="InterPro" id="IPR037069">
    <property type="entry name" value="AcylCoA_DH/ox_N_sf"/>
</dbReference>
<evidence type="ECO:0000256" key="4">
    <source>
        <dbReference type="ARBA" id="ARBA00022827"/>
    </source>
</evidence>
<evidence type="ECO:0000256" key="1">
    <source>
        <dbReference type="ARBA" id="ARBA00001974"/>
    </source>
</evidence>
<feature type="domain" description="Acyl-CoA oxidase/dehydrogenase middle" evidence="8">
    <location>
        <begin position="130"/>
        <end position="223"/>
    </location>
</feature>
<dbReference type="Pfam" id="PF00441">
    <property type="entry name" value="Acyl-CoA_dh_1"/>
    <property type="match status" value="1"/>
</dbReference>
<gene>
    <name evidence="9" type="ORF">GCM10020367_41420</name>
</gene>
<proteinExistence type="inferred from homology"/>
<dbReference type="Gene3D" id="1.20.140.10">
    <property type="entry name" value="Butyryl-CoA Dehydrogenase, subunit A, domain 3"/>
    <property type="match status" value="1"/>
</dbReference>
<dbReference type="InterPro" id="IPR006091">
    <property type="entry name" value="Acyl-CoA_Oxase/DH_mid-dom"/>
</dbReference>
<dbReference type="InterPro" id="IPR009100">
    <property type="entry name" value="AcylCoA_DH/oxidase_NM_dom_sf"/>
</dbReference>
<dbReference type="InterPro" id="IPR009075">
    <property type="entry name" value="AcylCo_DH/oxidase_C"/>
</dbReference>
<evidence type="ECO:0000259" key="7">
    <source>
        <dbReference type="Pfam" id="PF00441"/>
    </source>
</evidence>
<dbReference type="SUPFAM" id="SSF56645">
    <property type="entry name" value="Acyl-CoA dehydrogenase NM domain-like"/>
    <property type="match status" value="1"/>
</dbReference>
<dbReference type="InterPro" id="IPR036250">
    <property type="entry name" value="AcylCo_DH-like_C"/>
</dbReference>
<evidence type="ECO:0000256" key="6">
    <source>
        <dbReference type="RuleBase" id="RU362125"/>
    </source>
</evidence>
<dbReference type="RefSeq" id="WP_345039797.1">
    <property type="nucleotide sequence ID" value="NZ_BAAAYL010000001.1"/>
</dbReference>
<dbReference type="Gene3D" id="1.10.540.10">
    <property type="entry name" value="Acyl-CoA dehydrogenase/oxidase, N-terminal domain"/>
    <property type="match status" value="1"/>
</dbReference>
<comment type="cofactor">
    <cofactor evidence="1 6">
        <name>FAD</name>
        <dbReference type="ChEBI" id="CHEBI:57692"/>
    </cofactor>
</comment>
<name>A0ABP6SG37_9ACTN</name>
<dbReference type="Pfam" id="PF02770">
    <property type="entry name" value="Acyl-CoA_dh_M"/>
    <property type="match status" value="1"/>
</dbReference>
<dbReference type="PANTHER" id="PTHR48083">
    <property type="entry name" value="MEDIUM-CHAIN SPECIFIC ACYL-COA DEHYDROGENASE, MITOCHONDRIAL-RELATED"/>
    <property type="match status" value="1"/>
</dbReference>
<evidence type="ECO:0000256" key="3">
    <source>
        <dbReference type="ARBA" id="ARBA00022630"/>
    </source>
</evidence>
<organism evidence="9 10">
    <name type="scientific">Streptomyces sannanensis</name>
    <dbReference type="NCBI Taxonomy" id="285536"/>
    <lineage>
        <taxon>Bacteria</taxon>
        <taxon>Bacillati</taxon>
        <taxon>Actinomycetota</taxon>
        <taxon>Actinomycetes</taxon>
        <taxon>Kitasatosporales</taxon>
        <taxon>Streptomycetaceae</taxon>
        <taxon>Streptomyces</taxon>
    </lineage>
</organism>
<evidence type="ECO:0000313" key="9">
    <source>
        <dbReference type="EMBL" id="GAA3375068.1"/>
    </source>
</evidence>
<dbReference type="SUPFAM" id="SSF47203">
    <property type="entry name" value="Acyl-CoA dehydrogenase C-terminal domain-like"/>
    <property type="match status" value="1"/>
</dbReference>
<dbReference type="Gene3D" id="2.40.110.10">
    <property type="entry name" value="Butyryl-CoA Dehydrogenase, subunit A, domain 2"/>
    <property type="match status" value="1"/>
</dbReference>
<accession>A0ABP6SG37</accession>
<keyword evidence="5 6" id="KW-0560">Oxidoreductase</keyword>
<dbReference type="InterPro" id="IPR046373">
    <property type="entry name" value="Acyl-CoA_Oxase/DH_mid-dom_sf"/>
</dbReference>
<evidence type="ECO:0000256" key="5">
    <source>
        <dbReference type="ARBA" id="ARBA00023002"/>
    </source>
</evidence>
<evidence type="ECO:0000259" key="8">
    <source>
        <dbReference type="Pfam" id="PF02770"/>
    </source>
</evidence>
<dbReference type="PANTHER" id="PTHR48083:SF2">
    <property type="entry name" value="MEDIUM-CHAIN SPECIFIC ACYL-COA DEHYDROGENASE, MITOCHONDRIAL"/>
    <property type="match status" value="1"/>
</dbReference>
<protein>
    <submittedName>
        <fullName evidence="9">Acyl-CoA dehydrogenase family protein</fullName>
    </submittedName>
</protein>
<reference evidence="10" key="1">
    <citation type="journal article" date="2019" name="Int. J. Syst. Evol. Microbiol.">
        <title>The Global Catalogue of Microorganisms (GCM) 10K type strain sequencing project: providing services to taxonomists for standard genome sequencing and annotation.</title>
        <authorList>
            <consortium name="The Broad Institute Genomics Platform"/>
            <consortium name="The Broad Institute Genome Sequencing Center for Infectious Disease"/>
            <person name="Wu L."/>
            <person name="Ma J."/>
        </authorList>
    </citation>
    <scope>NUCLEOTIDE SEQUENCE [LARGE SCALE GENOMIC DNA]</scope>
    <source>
        <strain evidence="10">JCM 9651</strain>
    </source>
</reference>
<feature type="domain" description="Acyl-CoA dehydrogenase/oxidase C-terminal" evidence="7">
    <location>
        <begin position="241"/>
        <end position="375"/>
    </location>
</feature>
<dbReference type="EMBL" id="BAAAYL010000001">
    <property type="protein sequence ID" value="GAA3375068.1"/>
    <property type="molecule type" value="Genomic_DNA"/>
</dbReference>
<keyword evidence="3 6" id="KW-0285">Flavoprotein</keyword>
<evidence type="ECO:0000313" key="10">
    <source>
        <dbReference type="Proteomes" id="UP001499990"/>
    </source>
</evidence>
<comment type="caution">
    <text evidence="9">The sequence shown here is derived from an EMBL/GenBank/DDBJ whole genome shotgun (WGS) entry which is preliminary data.</text>
</comment>
<keyword evidence="10" id="KW-1185">Reference proteome</keyword>
<sequence>MNGYGLDERLTALGRQAREWSVGFRAGALALDEDPGRIKDFLDLPGVRCLGTFGIPPGYAEPLTIGRHRYAGTTALERAVLTENLARGDMGMVLASPGVSMSGVLMEQLGDEEQRDRFYGAVAASPTWTSFALTEPDRGSDASAITTALRRGEDGRLLLTGAKRYIGNACRARFVSVLARTRPGPLGVTAALVDTGEPGYRAEPLPTLGLRGAQLSAVHLDDVEVEPWQVLGRHLSPARRGIWSCVQVFNRLRPTVAALALGVAAAAHEYVAERRRSATGTDRDRIEDLGMRISATRALVHRAAAEVDATGRGRVASAAKARACALAEDATLAACDLLGPAARANHPELDKLVRDARGAEFMEGTRNIQHLNLFQGLLANELEGDFR</sequence>
<keyword evidence="4 6" id="KW-0274">FAD</keyword>
<dbReference type="InterPro" id="IPR050741">
    <property type="entry name" value="Acyl-CoA_dehydrogenase"/>
</dbReference>
<dbReference type="Proteomes" id="UP001499990">
    <property type="component" value="Unassembled WGS sequence"/>
</dbReference>